<keyword evidence="2" id="KW-0560">Oxidoreductase</keyword>
<dbReference type="GO" id="GO:0070402">
    <property type="term" value="F:NADPH binding"/>
    <property type="evidence" value="ECO:0007669"/>
    <property type="project" value="TreeGrafter"/>
</dbReference>
<evidence type="ECO:0000313" key="6">
    <source>
        <dbReference type="EMBL" id="EXA33829.1"/>
    </source>
</evidence>
<dbReference type="InterPro" id="IPR020843">
    <property type="entry name" value="ER"/>
</dbReference>
<dbReference type="SUPFAM" id="SSF50129">
    <property type="entry name" value="GroES-like"/>
    <property type="match status" value="1"/>
</dbReference>
<dbReference type="Pfam" id="PF08240">
    <property type="entry name" value="ADH_N"/>
    <property type="match status" value="1"/>
</dbReference>
<dbReference type="GO" id="GO:0008270">
    <property type="term" value="F:zinc ion binding"/>
    <property type="evidence" value="ECO:0007669"/>
    <property type="project" value="InterPro"/>
</dbReference>
<dbReference type="PROSITE" id="PS01162">
    <property type="entry name" value="QOR_ZETA_CRYSTAL"/>
    <property type="match status" value="1"/>
</dbReference>
<organism evidence="6">
    <name type="scientific">Fusarium oxysporum f. sp. pisi HDV247</name>
    <dbReference type="NCBI Taxonomy" id="1080344"/>
    <lineage>
        <taxon>Eukaryota</taxon>
        <taxon>Fungi</taxon>
        <taxon>Dikarya</taxon>
        <taxon>Ascomycota</taxon>
        <taxon>Pezizomycotina</taxon>
        <taxon>Sordariomycetes</taxon>
        <taxon>Hypocreomycetidae</taxon>
        <taxon>Hypocreales</taxon>
        <taxon>Nectriaceae</taxon>
        <taxon>Fusarium</taxon>
        <taxon>Fusarium oxysporum species complex</taxon>
    </lineage>
</organism>
<feature type="domain" description="Enoyl reductase (ER)" evidence="5">
    <location>
        <begin position="16"/>
        <end position="320"/>
    </location>
</feature>
<evidence type="ECO:0000259" key="5">
    <source>
        <dbReference type="SMART" id="SM00829"/>
    </source>
</evidence>
<name>W9NM69_FUSOX</name>
<reference evidence="6" key="2">
    <citation type="submission" date="2012-05" db="EMBL/GenBank/DDBJ databases">
        <title>Annotation of the Genome Sequence of Fusarium oxysporum HDV247.</title>
        <authorList>
            <consortium name="The Broad Institute Genomics Platform"/>
            <person name="Ma L.-J."/>
            <person name="Corby-Kistler H."/>
            <person name="Broz K."/>
            <person name="Gale L.R."/>
            <person name="Jonkers W."/>
            <person name="O'Donnell K."/>
            <person name="Ploetz R."/>
            <person name="Steinberg C."/>
            <person name="Schwartz D.C."/>
            <person name="VanEtten H."/>
            <person name="Zhou S."/>
            <person name="Young S.K."/>
            <person name="Zeng Q."/>
            <person name="Gargeya S."/>
            <person name="Fitzgerald M."/>
            <person name="Abouelleil A."/>
            <person name="Alvarado L."/>
            <person name="Chapman S.B."/>
            <person name="Gainer-Dewar J."/>
            <person name="Goldberg J."/>
            <person name="Griggs A."/>
            <person name="Gujja S."/>
            <person name="Hansen M."/>
            <person name="Howarth C."/>
            <person name="Imamovic A."/>
            <person name="Ireland A."/>
            <person name="Larimer J."/>
            <person name="McCowan C."/>
            <person name="Murphy C."/>
            <person name="Pearson M."/>
            <person name="Poon T.W."/>
            <person name="Priest M."/>
            <person name="Roberts A."/>
            <person name="Saif S."/>
            <person name="Shea T."/>
            <person name="Sykes S."/>
            <person name="Wortman J."/>
            <person name="Nusbaum C."/>
            <person name="Birren B."/>
        </authorList>
    </citation>
    <scope>NUCLEOTIDE SEQUENCE</scope>
    <source>
        <strain evidence="6">HDV247</strain>
    </source>
</reference>
<dbReference type="Proteomes" id="UP000030751">
    <property type="component" value="Unassembled WGS sequence"/>
</dbReference>
<dbReference type="EMBL" id="JH650984">
    <property type="protein sequence ID" value="EXA33829.1"/>
    <property type="molecule type" value="Genomic_DNA"/>
</dbReference>
<dbReference type="Gene3D" id="3.40.50.720">
    <property type="entry name" value="NAD(P)-binding Rossmann-like Domain"/>
    <property type="match status" value="1"/>
</dbReference>
<dbReference type="InterPro" id="IPR047618">
    <property type="entry name" value="QOR-like"/>
</dbReference>
<dbReference type="InterPro" id="IPR002364">
    <property type="entry name" value="Quin_OxRdtase/zeta-crystal_CS"/>
</dbReference>
<accession>W9NM69</accession>
<dbReference type="PANTHER" id="PTHR48106:SF13">
    <property type="entry name" value="QUINONE OXIDOREDUCTASE-RELATED"/>
    <property type="match status" value="1"/>
</dbReference>
<dbReference type="InterPro" id="IPR011032">
    <property type="entry name" value="GroES-like_sf"/>
</dbReference>
<reference evidence="6" key="1">
    <citation type="submission" date="2011-10" db="EMBL/GenBank/DDBJ databases">
        <title>The Genome Sequence of Fusarium oxysporum HDV247.</title>
        <authorList>
            <consortium name="The Broad Institute Genome Sequencing Platform"/>
            <person name="Ma L.-J."/>
            <person name="Gale L.R."/>
            <person name="Schwartz D.C."/>
            <person name="Zhou S."/>
            <person name="Corby-Kistler H."/>
            <person name="Young S.K."/>
            <person name="Zeng Q."/>
            <person name="Gargeya S."/>
            <person name="Fitzgerald M."/>
            <person name="Haas B."/>
            <person name="Abouelleil A."/>
            <person name="Alvarado L."/>
            <person name="Arachchi H.M."/>
            <person name="Berlin A."/>
            <person name="Brown A."/>
            <person name="Chapman S.B."/>
            <person name="Chen Z."/>
            <person name="Dunbar C."/>
            <person name="Freedman E."/>
            <person name="Gearin G."/>
            <person name="Goldberg J."/>
            <person name="Griggs A."/>
            <person name="Gujja S."/>
            <person name="Heiman D."/>
            <person name="Howarth C."/>
            <person name="Larson L."/>
            <person name="Lui A."/>
            <person name="MacDonald P.J.P."/>
            <person name="Montmayeur A."/>
            <person name="Murphy C."/>
            <person name="Neiman D."/>
            <person name="Pearson M."/>
            <person name="Priest M."/>
            <person name="Roberts A."/>
            <person name="Saif S."/>
            <person name="Shea T."/>
            <person name="Shenoy N."/>
            <person name="Sisk P."/>
            <person name="Stolte C."/>
            <person name="Sykes S."/>
            <person name="Wortman J."/>
            <person name="Nusbaum C."/>
            <person name="Birren B."/>
        </authorList>
    </citation>
    <scope>NUCLEOTIDE SEQUENCE [LARGE SCALE GENOMIC DNA]</scope>
    <source>
        <strain evidence="6">HDV247</strain>
    </source>
</reference>
<dbReference type="CDD" id="cd05286">
    <property type="entry name" value="QOR2"/>
    <property type="match status" value="1"/>
</dbReference>
<dbReference type="Pfam" id="PF00107">
    <property type="entry name" value="ADH_zinc_N"/>
    <property type="match status" value="1"/>
</dbReference>
<dbReference type="OrthoDB" id="48317at2759"/>
<evidence type="ECO:0000256" key="2">
    <source>
        <dbReference type="ARBA" id="ARBA00023002"/>
    </source>
</evidence>
<dbReference type="SUPFAM" id="SSF51735">
    <property type="entry name" value="NAD(P)-binding Rossmann-fold domains"/>
    <property type="match status" value="1"/>
</dbReference>
<dbReference type="GO" id="GO:0005829">
    <property type="term" value="C:cytosol"/>
    <property type="evidence" value="ECO:0007669"/>
    <property type="project" value="TreeGrafter"/>
</dbReference>
<dbReference type="PANTHER" id="PTHR48106">
    <property type="entry name" value="QUINONE OXIDOREDUCTASE PIG3-RELATED"/>
    <property type="match status" value="1"/>
</dbReference>
<dbReference type="GO" id="GO:0003960">
    <property type="term" value="F:quinone reductase (NADPH) activity"/>
    <property type="evidence" value="ECO:0007669"/>
    <property type="project" value="InterPro"/>
</dbReference>
<dbReference type="InterPro" id="IPR036291">
    <property type="entry name" value="NAD(P)-bd_dom_sf"/>
</dbReference>
<keyword evidence="1" id="KW-0521">NADP</keyword>
<dbReference type="AlphaFoldDB" id="W9NM69"/>
<gene>
    <name evidence="6" type="ORF">FOVG_15128</name>
</gene>
<dbReference type="GO" id="GO:0035925">
    <property type="term" value="F:mRNA 3'-UTR AU-rich region binding"/>
    <property type="evidence" value="ECO:0007669"/>
    <property type="project" value="TreeGrafter"/>
</dbReference>
<dbReference type="InterPro" id="IPR013154">
    <property type="entry name" value="ADH-like_N"/>
</dbReference>
<evidence type="ECO:0000256" key="4">
    <source>
        <dbReference type="ARBA" id="ARBA00070796"/>
    </source>
</evidence>
<dbReference type="FunFam" id="3.40.50.720:FF:000053">
    <property type="entry name" value="Quinone oxidoreductase 1"/>
    <property type="match status" value="1"/>
</dbReference>
<dbReference type="Gene3D" id="3.90.180.10">
    <property type="entry name" value="Medium-chain alcohol dehydrogenases, catalytic domain"/>
    <property type="match status" value="1"/>
</dbReference>
<dbReference type="SMART" id="SM00829">
    <property type="entry name" value="PKS_ER"/>
    <property type="match status" value="1"/>
</dbReference>
<evidence type="ECO:0000256" key="1">
    <source>
        <dbReference type="ARBA" id="ARBA00022857"/>
    </source>
</evidence>
<dbReference type="HOGENOM" id="CLU_026673_3_1_1"/>
<dbReference type="InterPro" id="IPR013149">
    <property type="entry name" value="ADH-like_C"/>
</dbReference>
<protein>
    <recommendedName>
        <fullName evidence="4">Probable quinone oxidoreductase</fullName>
    </recommendedName>
    <alternativeName>
        <fullName evidence="3">NADPH:quinone reductase</fullName>
    </alternativeName>
</protein>
<sequence>MQIPSTQRAIVVEKTGGPEVLEHRTDYPIPTPKSGQVLVRNTISSINFIDTYFRTGLYPSPKPEVLGREAVGTVAALGPETDKYDLKIGDRVIWLANGGYAEFSSVPAEKTIKIPAGLRDEDVLASFMSGLTAVALTQETYTVKPGDLVLLHAAAGGVGILMAQILKGLGATVIGTAGGPDKVELVKTLGVDHVIDYRSDQGTHWTQDVLELTKGAGVDVVYDSVGKDTWKGSLEVVKRKGTVVWFGNSSGPIPPLPLQQLSPKCVKIARPTLFGYITTREEFEYYSGQIFDLLQAGKLKVNIHGIYDLEEAQQAHKVVLLSPFSNLFPFLFLTDKALTLRIQDLESRNTRGKLLLRI</sequence>
<proteinExistence type="predicted"/>
<evidence type="ECO:0000256" key="3">
    <source>
        <dbReference type="ARBA" id="ARBA00043088"/>
    </source>
</evidence>